<dbReference type="PANTHER" id="PTHR23135:SF4">
    <property type="entry name" value="UDP-N-ACETYLMURAMOYL-L-ALANYL-D-GLUTAMATE--2,6-DIAMINOPIMELATE LIGASE MURE HOMOLOG, CHLOROPLASTIC"/>
    <property type="match status" value="1"/>
</dbReference>
<protein>
    <recommendedName>
        <fullName evidence="7">UDP-N-acetylmuramoyl-L-alanyl-D-glutamate--2,6-diaminopimelate ligase</fullName>
        <ecNumber evidence="7">6.3.2.13</ecNumber>
    </recommendedName>
    <alternativeName>
        <fullName evidence="7">Meso-A2pm-adding enzyme</fullName>
    </alternativeName>
    <alternativeName>
        <fullName evidence="7">Meso-diaminopimelate-adding enzyme</fullName>
    </alternativeName>
    <alternativeName>
        <fullName evidence="7">UDP-MurNAc-L-Ala-D-Glu:meso-diaminopimelate ligase</fullName>
    </alternativeName>
    <alternativeName>
        <fullName evidence="7">UDP-MurNAc-tripeptide synthetase</fullName>
    </alternativeName>
    <alternativeName>
        <fullName evidence="7">UDP-N-acetylmuramyl-tripeptide synthetase</fullName>
    </alternativeName>
</protein>
<dbReference type="InterPro" id="IPR035911">
    <property type="entry name" value="MurE/MurF_N"/>
</dbReference>
<dbReference type="EC" id="6.3.2.13" evidence="7"/>
<accession>I4AN00</accession>
<comment type="function">
    <text evidence="7">Catalyzes the addition of meso-diaminopimelic acid to the nucleotide precursor UDP-N-acetylmuramoyl-L-alanyl-D-glutamate (UMAG) in the biosynthesis of bacterial cell-wall peptidoglycan.</text>
</comment>
<keyword evidence="7" id="KW-0067">ATP-binding</keyword>
<comment type="subcellular location">
    <subcellularLocation>
        <location evidence="7 8">Cytoplasm</location>
    </subcellularLocation>
</comment>
<evidence type="ECO:0000256" key="2">
    <source>
        <dbReference type="ARBA" id="ARBA00022618"/>
    </source>
</evidence>
<dbReference type="NCBIfam" id="TIGR01085">
    <property type="entry name" value="murE"/>
    <property type="match status" value="1"/>
</dbReference>
<dbReference type="STRING" id="880071.Fleli_2993"/>
<dbReference type="KEGG" id="fli:Fleli_2993"/>
<dbReference type="HOGENOM" id="CLU_022291_4_1_10"/>
<dbReference type="Pfam" id="PF08245">
    <property type="entry name" value="Mur_ligase_M"/>
    <property type="match status" value="1"/>
</dbReference>
<dbReference type="Gene3D" id="3.90.190.20">
    <property type="entry name" value="Mur ligase, C-terminal domain"/>
    <property type="match status" value="1"/>
</dbReference>
<evidence type="ECO:0000313" key="13">
    <source>
        <dbReference type="Proteomes" id="UP000006054"/>
    </source>
</evidence>
<reference evidence="13" key="1">
    <citation type="submission" date="2012-06" db="EMBL/GenBank/DDBJ databases">
        <title>The complete genome of Flexibacter litoralis DSM 6794.</title>
        <authorList>
            <person name="Lucas S."/>
            <person name="Copeland A."/>
            <person name="Lapidus A."/>
            <person name="Glavina del Rio T."/>
            <person name="Dalin E."/>
            <person name="Tice H."/>
            <person name="Bruce D."/>
            <person name="Goodwin L."/>
            <person name="Pitluck S."/>
            <person name="Peters L."/>
            <person name="Ovchinnikova G."/>
            <person name="Lu M."/>
            <person name="Kyrpides N."/>
            <person name="Mavromatis K."/>
            <person name="Ivanova N."/>
            <person name="Brettin T."/>
            <person name="Detter J.C."/>
            <person name="Han C."/>
            <person name="Larimer F."/>
            <person name="Land M."/>
            <person name="Hauser L."/>
            <person name="Markowitz V."/>
            <person name="Cheng J.-F."/>
            <person name="Hugenholtz P."/>
            <person name="Woyke T."/>
            <person name="Wu D."/>
            <person name="Spring S."/>
            <person name="Lang E."/>
            <person name="Kopitz M."/>
            <person name="Brambilla E."/>
            <person name="Klenk H.-P."/>
            <person name="Eisen J.A."/>
        </authorList>
    </citation>
    <scope>NUCLEOTIDE SEQUENCE [LARGE SCALE GENOMIC DNA]</scope>
    <source>
        <strain evidence="13">ATCC 23117 / DSM 6794 / NBRC 15988 / NCIMB 1366 / Sio-4</strain>
    </source>
</reference>
<dbReference type="InterPro" id="IPR000713">
    <property type="entry name" value="Mur_ligase_N"/>
</dbReference>
<feature type="binding site" evidence="7">
    <location>
        <position position="386"/>
    </location>
    <ligand>
        <name>meso-2,6-diaminopimelate</name>
        <dbReference type="ChEBI" id="CHEBI:57791"/>
    </ligand>
</feature>
<comment type="catalytic activity">
    <reaction evidence="7">
        <text>UDP-N-acetyl-alpha-D-muramoyl-L-alanyl-D-glutamate + meso-2,6-diaminopimelate + ATP = UDP-N-acetyl-alpha-D-muramoyl-L-alanyl-gamma-D-glutamyl-meso-2,6-diaminopimelate + ADP + phosphate + H(+)</text>
        <dbReference type="Rhea" id="RHEA:23676"/>
        <dbReference type="ChEBI" id="CHEBI:15378"/>
        <dbReference type="ChEBI" id="CHEBI:30616"/>
        <dbReference type="ChEBI" id="CHEBI:43474"/>
        <dbReference type="ChEBI" id="CHEBI:57791"/>
        <dbReference type="ChEBI" id="CHEBI:83900"/>
        <dbReference type="ChEBI" id="CHEBI:83905"/>
        <dbReference type="ChEBI" id="CHEBI:456216"/>
        <dbReference type="EC" id="6.3.2.13"/>
    </reaction>
</comment>
<dbReference type="InterPro" id="IPR013221">
    <property type="entry name" value="Mur_ligase_cen"/>
</dbReference>
<dbReference type="PANTHER" id="PTHR23135">
    <property type="entry name" value="MUR LIGASE FAMILY MEMBER"/>
    <property type="match status" value="1"/>
</dbReference>
<keyword evidence="2 7" id="KW-0132">Cell division</keyword>
<evidence type="ECO:0000256" key="6">
    <source>
        <dbReference type="ARBA" id="ARBA00023316"/>
    </source>
</evidence>
<comment type="cofactor">
    <cofactor evidence="7">
        <name>Mg(2+)</name>
        <dbReference type="ChEBI" id="CHEBI:18420"/>
    </cofactor>
</comment>
<dbReference type="Pfam" id="PF02875">
    <property type="entry name" value="Mur_ligase_C"/>
    <property type="match status" value="1"/>
</dbReference>
<feature type="domain" description="Mur ligase central" evidence="11">
    <location>
        <begin position="109"/>
        <end position="313"/>
    </location>
</feature>
<feature type="modified residue" description="N6-carboxylysine" evidence="7">
    <location>
        <position position="220"/>
    </location>
</feature>
<dbReference type="PATRIC" id="fig|880071.3.peg.2988"/>
<dbReference type="GO" id="GO:0009252">
    <property type="term" value="P:peptidoglycan biosynthetic process"/>
    <property type="evidence" value="ECO:0007669"/>
    <property type="project" value="UniProtKB-UniRule"/>
</dbReference>
<dbReference type="Pfam" id="PF01225">
    <property type="entry name" value="Mur_ligase"/>
    <property type="match status" value="1"/>
</dbReference>
<dbReference type="GO" id="GO:0071555">
    <property type="term" value="P:cell wall organization"/>
    <property type="evidence" value="ECO:0007669"/>
    <property type="project" value="UniProtKB-KW"/>
</dbReference>
<feature type="binding site" evidence="7">
    <location>
        <begin position="111"/>
        <end position="117"/>
    </location>
    <ligand>
        <name>ATP</name>
        <dbReference type="ChEBI" id="CHEBI:30616"/>
    </ligand>
</feature>
<keyword evidence="7 12" id="KW-0436">Ligase</keyword>
<dbReference type="Gene3D" id="3.40.1190.10">
    <property type="entry name" value="Mur-like, catalytic domain"/>
    <property type="match status" value="1"/>
</dbReference>
<dbReference type="GO" id="GO:0005737">
    <property type="term" value="C:cytoplasm"/>
    <property type="evidence" value="ECO:0007669"/>
    <property type="project" value="UniProtKB-SubCell"/>
</dbReference>
<feature type="binding site" evidence="7">
    <location>
        <position position="467"/>
    </location>
    <ligand>
        <name>meso-2,6-diaminopimelate</name>
        <dbReference type="ChEBI" id="CHEBI:57791"/>
    </ligand>
</feature>
<keyword evidence="13" id="KW-1185">Reference proteome</keyword>
<evidence type="ECO:0000256" key="3">
    <source>
        <dbReference type="ARBA" id="ARBA00022960"/>
    </source>
</evidence>
<dbReference type="NCBIfam" id="NF001126">
    <property type="entry name" value="PRK00139.1-4"/>
    <property type="match status" value="1"/>
</dbReference>
<evidence type="ECO:0000256" key="4">
    <source>
        <dbReference type="ARBA" id="ARBA00022984"/>
    </source>
</evidence>
<keyword evidence="7" id="KW-0460">Magnesium</keyword>
<dbReference type="Proteomes" id="UP000006054">
    <property type="component" value="Chromosome"/>
</dbReference>
<organism evidence="12 13">
    <name type="scientific">Bernardetia litoralis (strain ATCC 23117 / DSM 6794 / NBRC 15988 / NCIMB 1366 / Fx l1 / Sio-4)</name>
    <name type="common">Flexibacter litoralis</name>
    <dbReference type="NCBI Taxonomy" id="880071"/>
    <lineage>
        <taxon>Bacteria</taxon>
        <taxon>Pseudomonadati</taxon>
        <taxon>Bacteroidota</taxon>
        <taxon>Cytophagia</taxon>
        <taxon>Cytophagales</taxon>
        <taxon>Bernardetiaceae</taxon>
        <taxon>Bernardetia</taxon>
    </lineage>
</organism>
<feature type="binding site" evidence="7">
    <location>
        <position position="30"/>
    </location>
    <ligand>
        <name>UDP-N-acetyl-alpha-D-muramoyl-L-alanyl-D-glutamate</name>
        <dbReference type="ChEBI" id="CHEBI:83900"/>
    </ligand>
</feature>
<dbReference type="InterPro" id="IPR036615">
    <property type="entry name" value="Mur_ligase_C_dom_sf"/>
</dbReference>
<dbReference type="GO" id="GO:0008765">
    <property type="term" value="F:UDP-N-acetylmuramoylalanyl-D-glutamate-2,6-diaminopimelate ligase activity"/>
    <property type="evidence" value="ECO:0007669"/>
    <property type="project" value="UniProtKB-UniRule"/>
</dbReference>
<dbReference type="InterPro" id="IPR005761">
    <property type="entry name" value="UDP-N-AcMur-Glu-dNH2Pim_ligase"/>
</dbReference>
<evidence type="ECO:0000256" key="5">
    <source>
        <dbReference type="ARBA" id="ARBA00023306"/>
    </source>
</evidence>
<keyword evidence="7" id="KW-0963">Cytoplasm</keyword>
<keyword evidence="5 7" id="KW-0131">Cell cycle</keyword>
<feature type="binding site" evidence="7">
    <location>
        <begin position="410"/>
        <end position="413"/>
    </location>
    <ligand>
        <name>meso-2,6-diaminopimelate</name>
        <dbReference type="ChEBI" id="CHEBI:57791"/>
    </ligand>
</feature>
<evidence type="ECO:0000313" key="12">
    <source>
        <dbReference type="EMBL" id="AFM05335.1"/>
    </source>
</evidence>
<evidence type="ECO:0000259" key="11">
    <source>
        <dbReference type="Pfam" id="PF08245"/>
    </source>
</evidence>
<feature type="binding site" evidence="7">
    <location>
        <position position="186"/>
    </location>
    <ligand>
        <name>UDP-N-acetyl-alpha-D-muramoyl-L-alanyl-D-glutamate</name>
        <dbReference type="ChEBI" id="CHEBI:83900"/>
    </ligand>
</feature>
<comment type="pathway">
    <text evidence="7 8">Cell wall biogenesis; peptidoglycan biosynthesis.</text>
</comment>
<dbReference type="Gene3D" id="3.40.1390.10">
    <property type="entry name" value="MurE/MurF, N-terminal domain"/>
    <property type="match status" value="1"/>
</dbReference>
<keyword evidence="4 7" id="KW-0573">Peptidoglycan synthesis</keyword>
<comment type="PTM">
    <text evidence="7">Carboxylation is probably crucial for Mg(2+) binding and, consequently, for the gamma-phosphate positioning of ATP.</text>
</comment>
<name>I4AN00_BERLS</name>
<dbReference type="HAMAP" id="MF_00208">
    <property type="entry name" value="MurE"/>
    <property type="match status" value="1"/>
</dbReference>
<feature type="binding site" evidence="7">
    <location>
        <position position="188"/>
    </location>
    <ligand>
        <name>UDP-N-acetyl-alpha-D-muramoyl-L-alanyl-D-glutamate</name>
        <dbReference type="ChEBI" id="CHEBI:83900"/>
    </ligand>
</feature>
<dbReference type="AlphaFoldDB" id="I4AN00"/>
<proteinExistence type="inferred from homology"/>
<dbReference type="eggNOG" id="COG0769">
    <property type="taxonomic scope" value="Bacteria"/>
</dbReference>
<dbReference type="InterPro" id="IPR004101">
    <property type="entry name" value="Mur_ligase_C"/>
</dbReference>
<comment type="caution">
    <text evidence="7">Lacks conserved residue(s) required for the propagation of feature annotation.</text>
</comment>
<dbReference type="SUPFAM" id="SSF53244">
    <property type="entry name" value="MurD-like peptide ligases, peptide-binding domain"/>
    <property type="match status" value="1"/>
</dbReference>
<feature type="binding site" evidence="7">
    <location>
        <begin position="153"/>
        <end position="154"/>
    </location>
    <ligand>
        <name>UDP-N-acetyl-alpha-D-muramoyl-L-alanyl-D-glutamate</name>
        <dbReference type="ChEBI" id="CHEBI:83900"/>
    </ligand>
</feature>
<feature type="short sequence motif" description="Meso-diaminopimelate recognition motif" evidence="7">
    <location>
        <begin position="410"/>
        <end position="413"/>
    </location>
</feature>
<keyword evidence="3 7" id="KW-0133">Cell shape</keyword>
<keyword evidence="7" id="KW-0547">Nucleotide-binding</keyword>
<dbReference type="GO" id="GO:0000287">
    <property type="term" value="F:magnesium ion binding"/>
    <property type="evidence" value="ECO:0007669"/>
    <property type="project" value="UniProtKB-UniRule"/>
</dbReference>
<evidence type="ECO:0000256" key="8">
    <source>
        <dbReference type="RuleBase" id="RU004135"/>
    </source>
</evidence>
<dbReference type="SUPFAM" id="SSF63418">
    <property type="entry name" value="MurE/MurF N-terminal domain"/>
    <property type="match status" value="1"/>
</dbReference>
<dbReference type="RefSeq" id="WP_014798769.1">
    <property type="nucleotide sequence ID" value="NC_018018.1"/>
</dbReference>
<feature type="domain" description="Mur ligase N-terminal catalytic" evidence="9">
    <location>
        <begin position="22"/>
        <end position="97"/>
    </location>
</feature>
<gene>
    <name evidence="7" type="primary">murE</name>
    <name evidence="12" type="ordered locus">Fleli_2993</name>
</gene>
<dbReference type="SUPFAM" id="SSF53623">
    <property type="entry name" value="MurD-like peptide ligases, catalytic domain"/>
    <property type="match status" value="1"/>
</dbReference>
<dbReference type="EMBL" id="CP003345">
    <property type="protein sequence ID" value="AFM05335.1"/>
    <property type="molecule type" value="Genomic_DNA"/>
</dbReference>
<dbReference type="UniPathway" id="UPA00219"/>
<feature type="binding site" evidence="7">
    <location>
        <position position="463"/>
    </location>
    <ligand>
        <name>meso-2,6-diaminopimelate</name>
        <dbReference type="ChEBI" id="CHEBI:57791"/>
    </ligand>
</feature>
<dbReference type="GO" id="GO:0008360">
    <property type="term" value="P:regulation of cell shape"/>
    <property type="evidence" value="ECO:0007669"/>
    <property type="project" value="UniProtKB-KW"/>
</dbReference>
<dbReference type="OrthoDB" id="9800958at2"/>
<evidence type="ECO:0000256" key="7">
    <source>
        <dbReference type="HAMAP-Rule" id="MF_00208"/>
    </source>
</evidence>
<dbReference type="GO" id="GO:0051301">
    <property type="term" value="P:cell division"/>
    <property type="evidence" value="ECO:0007669"/>
    <property type="project" value="UniProtKB-KW"/>
</dbReference>
<feature type="binding site" evidence="7">
    <location>
        <position position="180"/>
    </location>
    <ligand>
        <name>UDP-N-acetyl-alpha-D-muramoyl-L-alanyl-D-glutamate</name>
        <dbReference type="ChEBI" id="CHEBI:83900"/>
    </ligand>
</feature>
<dbReference type="GO" id="GO:0005524">
    <property type="term" value="F:ATP binding"/>
    <property type="evidence" value="ECO:0007669"/>
    <property type="project" value="UniProtKB-UniRule"/>
</dbReference>
<evidence type="ECO:0000256" key="1">
    <source>
        <dbReference type="ARBA" id="ARBA00005898"/>
    </source>
</evidence>
<evidence type="ECO:0000259" key="10">
    <source>
        <dbReference type="Pfam" id="PF02875"/>
    </source>
</evidence>
<keyword evidence="6 7" id="KW-0961">Cell wall biogenesis/degradation</keyword>
<evidence type="ECO:0000259" key="9">
    <source>
        <dbReference type="Pfam" id="PF01225"/>
    </source>
</evidence>
<dbReference type="InterPro" id="IPR036565">
    <property type="entry name" value="Mur-like_cat_sf"/>
</dbReference>
<feature type="domain" description="Mur ligase C-terminal" evidence="10">
    <location>
        <begin position="335"/>
        <end position="465"/>
    </location>
</feature>
<comment type="similarity">
    <text evidence="1 7">Belongs to the MurCDEF family. MurE subfamily.</text>
</comment>
<sequence length="490" mass="55414">MEIIELLKNLKTQSIHGDLEIEINQIQFDSRKIAKNDAYVALKGTVADGHQFIKQAIQDGAKLIVCEKLPVFLESHITYIQVEDTAQALGKLAGNFYGNPSKKLKLIGVTGTNGKTTVVTILYKLFKKLGYNVGLISTIHNKIKSRIYPSTHTTPNPVELNRLLAEMVKKRCTHVFMEVSSHAIVQKRIEGLHFKGGVFTNISHDHLDYHGTFSDYIRAKKGFFDILPHTSFALVNQDDKRGLVMLQNCKAKHVTFSMKSMSDYKVRIMDSSFEGMQLQIEEKHNEKINGKETWTKLIGNFNAYNLLTVYAVAMLLEEDEDEILTELSNIKGVNGRFQRYTSSLGVHTIVDYAHTPDALENVLKTISEIKKPHQNLITVVGCGGNRDKTKRPEMAKIAANYSDWSIFTSDNPRTEKPKAIIKDMLEGVKDVDCSKYQTIILRKEAIERACSMAQKDDIILVAGKGHETYQEINGERFDFDDRVILKESLE</sequence>